<dbReference type="PROSITE" id="PS00012">
    <property type="entry name" value="PHOSPHOPANTETHEINE"/>
    <property type="match status" value="1"/>
</dbReference>
<evidence type="ECO:0000256" key="2">
    <source>
        <dbReference type="ARBA" id="ARBA00022553"/>
    </source>
</evidence>
<protein>
    <recommendedName>
        <fullName evidence="14">Carrier domain-containing protein</fullName>
    </recommendedName>
</protein>
<dbReference type="InterPro" id="IPR049551">
    <property type="entry name" value="PKS_DH_C"/>
</dbReference>
<evidence type="ECO:0000259" key="9">
    <source>
        <dbReference type="PROSITE" id="PS50075"/>
    </source>
</evidence>
<dbReference type="Pfam" id="PF08659">
    <property type="entry name" value="KR"/>
    <property type="match status" value="2"/>
</dbReference>
<dbReference type="InterPro" id="IPR050091">
    <property type="entry name" value="PKS_NRPS_Biosynth_Enz"/>
</dbReference>
<dbReference type="Gene3D" id="1.10.1200.10">
    <property type="entry name" value="ACP-like"/>
    <property type="match status" value="1"/>
</dbReference>
<dbReference type="InterPro" id="IPR032821">
    <property type="entry name" value="PKS_assoc"/>
</dbReference>
<dbReference type="SMART" id="SM00829">
    <property type="entry name" value="PKS_ER"/>
    <property type="match status" value="1"/>
</dbReference>
<dbReference type="Pfam" id="PF23114">
    <property type="entry name" value="NAD-bd_HRPKS_sdrA"/>
    <property type="match status" value="1"/>
</dbReference>
<dbReference type="Gene3D" id="3.40.50.720">
    <property type="entry name" value="NAD(P)-binding Rossmann-like Domain"/>
    <property type="match status" value="1"/>
</dbReference>
<evidence type="ECO:0000256" key="3">
    <source>
        <dbReference type="ARBA" id="ARBA00022679"/>
    </source>
</evidence>
<dbReference type="Proteomes" id="UP001305414">
    <property type="component" value="Unassembled WGS sequence"/>
</dbReference>
<dbReference type="Pfam" id="PF13489">
    <property type="entry name" value="Methyltransf_23"/>
    <property type="match status" value="1"/>
</dbReference>
<dbReference type="InterPro" id="IPR001227">
    <property type="entry name" value="Ac_transferase_dom_sf"/>
</dbReference>
<feature type="active site" description="Proton acceptor; for dehydratase activity" evidence="8">
    <location>
        <position position="1020"/>
    </location>
</feature>
<feature type="region of interest" description="N-terminal hotdog fold" evidence="8">
    <location>
        <begin position="988"/>
        <end position="1123"/>
    </location>
</feature>
<dbReference type="Pfam" id="PF14765">
    <property type="entry name" value="PS-DH"/>
    <property type="match status" value="1"/>
</dbReference>
<gene>
    <name evidence="12" type="ORF">RRF57_000084</name>
</gene>
<accession>A0AAN7Z267</accession>
<feature type="domain" description="PKS/mFAS DH" evidence="11">
    <location>
        <begin position="988"/>
        <end position="1308"/>
    </location>
</feature>
<keyword evidence="3" id="KW-0808">Transferase</keyword>
<dbReference type="GO" id="GO:0006633">
    <property type="term" value="P:fatty acid biosynthetic process"/>
    <property type="evidence" value="ECO:0007669"/>
    <property type="project" value="InterPro"/>
</dbReference>
<dbReference type="Gene3D" id="3.40.50.150">
    <property type="entry name" value="Vaccinia Virus protein VP39"/>
    <property type="match status" value="1"/>
</dbReference>
<dbReference type="PROSITE" id="PS52019">
    <property type="entry name" value="PKS_MFAS_DH"/>
    <property type="match status" value="1"/>
</dbReference>
<dbReference type="SMART" id="SM00823">
    <property type="entry name" value="PKS_PP"/>
    <property type="match status" value="1"/>
</dbReference>
<dbReference type="InterPro" id="IPR014043">
    <property type="entry name" value="Acyl_transferase_dom"/>
</dbReference>
<evidence type="ECO:0000256" key="6">
    <source>
        <dbReference type="ARBA" id="ARBA00023268"/>
    </source>
</evidence>
<dbReference type="Gene3D" id="3.10.129.110">
    <property type="entry name" value="Polyketide synthase dehydratase"/>
    <property type="match status" value="1"/>
</dbReference>
<dbReference type="InterPro" id="IPR006162">
    <property type="entry name" value="Ppantetheine_attach_site"/>
</dbReference>
<dbReference type="InterPro" id="IPR056501">
    <property type="entry name" value="NAD-bd_HRPKS_sdrA"/>
</dbReference>
<dbReference type="Pfam" id="PF00550">
    <property type="entry name" value="PP-binding"/>
    <property type="match status" value="1"/>
</dbReference>
<evidence type="ECO:0000259" key="11">
    <source>
        <dbReference type="PROSITE" id="PS52019"/>
    </source>
</evidence>
<dbReference type="InterPro" id="IPR057326">
    <property type="entry name" value="KR_dom"/>
</dbReference>
<dbReference type="SUPFAM" id="SSF53901">
    <property type="entry name" value="Thiolase-like"/>
    <property type="match status" value="1"/>
</dbReference>
<feature type="domain" description="Ketosynthase family 3 (KS3)" evidence="10">
    <location>
        <begin position="13"/>
        <end position="459"/>
    </location>
</feature>
<keyword evidence="2" id="KW-0597">Phosphoprotein</keyword>
<feature type="domain" description="Carrier" evidence="9">
    <location>
        <begin position="2579"/>
        <end position="2657"/>
    </location>
</feature>
<dbReference type="InterPro" id="IPR020843">
    <property type="entry name" value="ER"/>
</dbReference>
<dbReference type="Pfam" id="PF00109">
    <property type="entry name" value="ketoacyl-synt"/>
    <property type="match status" value="1"/>
</dbReference>
<evidence type="ECO:0000259" key="10">
    <source>
        <dbReference type="PROSITE" id="PS52004"/>
    </source>
</evidence>
<evidence type="ECO:0000256" key="1">
    <source>
        <dbReference type="ARBA" id="ARBA00022450"/>
    </source>
</evidence>
<dbReference type="GO" id="GO:0004312">
    <property type="term" value="F:fatty acid synthase activity"/>
    <property type="evidence" value="ECO:0007669"/>
    <property type="project" value="TreeGrafter"/>
</dbReference>
<dbReference type="InterPro" id="IPR020806">
    <property type="entry name" value="PKS_PP-bd"/>
</dbReference>
<dbReference type="Pfam" id="PF00698">
    <property type="entry name" value="Acyl_transf_1"/>
    <property type="match status" value="1"/>
</dbReference>
<dbReference type="SUPFAM" id="SSF52151">
    <property type="entry name" value="FabD/lysophospholipase-like"/>
    <property type="match status" value="1"/>
</dbReference>
<sequence length="2659" mass="293523">MSPKMTHGYSAASEPFAIVGLSMKLPQNVIDEPSLWKILEGRTNLRTEWPDNRILLDSFDGDDTSGKPNTIRGPGAHFVQEDPAVFDAPFFSITTKEAAGMNPQQRWALEAAYHAFENSGIPTESLRGSRTAVFGTYMMDDFMYMSTRDPDQLPRQATTGLAPMMIANRVSWYFGLQGPSVLVETGCSSAMVAIDMACNAMRSDDADMALIVGSTMLLSPESTIMLSSMNFLSPDARSYSFDSRANGYARGEGVVALVLKPLHRALEDGDVLRAVIRSTGQNQDGRTPILTQPSAEAQEALIRHVYEKAGLNLEDTRYFEAHGTGTPTGDVIEMTAIGNAFRQHRSLEEPLFLVWSYFDVFGRLIADTSHHPSGSIKPNIGHLEGSSACASIIKTIMILEKGIIPPNALFEKLNPGIDATHHRVKIPTECTPWPTSGLRRISVNSFGAGGANAHMILDDAYHYLQAQGLTGFHHYNSAQIKSSHNTSLFQPYVEEVQQGRKTNGILSTADHHRPYLLVWSATDAGGVRRMLDAYEAYFLAHTAGDASKLAQLAYTLVLRRSIMNWRSFAIVDAESRSLSGTKAVRATSGGTIAFVFTGQGAQHVGMGLDLIRYPVFRASLERSDDALARIGCEWSLFDELNNPERIHLPEFSQPLCTALQIALVELFRNFGILPAIVLGHSSGEIAAAYTVGALSHDSACRVAYWRGQLAGKLRTIDTSKGAMMSVNLSESQVPAYLAKIGLPYKSSVHTACINSPTNVTLSGSSQALDILKAHLDQEGVFAHKLNTGVAYHSPVMNLIAHEYVARLEPLDVGNVPEVHIPMVSSVTGQIAEFELLRTSKYWADNLVSPVRFADALQHLVKDEAALSISIKGVDSITDIVEIGPHPALKRPIKDNVSSNSGSSPKPEATIRYHCSLERSKSAITTVAILVGTLFCHGHSVSVAAFNRQVKGGLSPLVDCPPYPFDHSRRYWNESRLSRDYRLRPHSRGHLLGRRSNDWNVLQPKWRNWLCLETMPWLADHVISDSVVCPGSGMIVMALEAVKQLLMADNRPISAFLVQQGHFLAPIAVGETVEDATETELHIRPMTRPHEKEITWFEARIFSYRDNRWTENFRAEIQAEFETHGLSEVDGGKEMRLNHRRVRKHVEQAFARCTTTIDTDAFYAFMAKYGSAYGESFRQLRDVKWDGHSAAIALVDMDSAKKHYKYPIDSPVHPAVLDASVHLVNSYVSKGMAEPLPTLVPIRFASLWVSAKAWDQETMSLRLVSELRNPEDSNPGAVEKNLYGLSDDGSPLVVFDRLTYSKVSRGERSHECGNLCGEHDLLYGITWKPQLSTLDSQELQKLCDAASSTKSHTQNGITPVHYVTKLERAIVAAARKALSTVTQEHLNHHPDYLRKHVASLQSHMDSVQSPSDTENGVALSEDILNNLLYECETERPAWRLFPVIARSLGSILRAEKDPMEVLSSVDMAVGDYYSDLGHRFLQDGRFKYFLNLASHETPGLRILEVGAGTGGMTRHVLAALQSFETETGQTRFTEYTFSDISHADFDARREEFSAYHDRMSFKFLDIEDAPTNQGYEAASYDLVIAAHVLHATSDLHKTLSHLCSLLRPHGYLIIVEPTSSDSACTNIAFGCFQDWWAGCEPWRQHNPVMRESFWNELFREAGFLGTAMTIRNLEGEDCCLTTMMIVRAVETTQDTKSFSMTGAAMTTQYPTKIFLLIDSVSNVQVSLANDLANHYSATTAKIIDFASFSRGAWTPSTDDYVVVSLLEVEQPRLASLSEAEFLLLKDMIQGVPQILWVTSTCTLCEGDPNAKTDPHYSVATGLLRVIRSENPNKRLVTLRIERRSPSDPAIKTKFVAKVLQSCFLDHPTSPEVEFVVQDGYINIARAFHETGLDSKRVSRIQPHLRAECWGSGPAVTLEVSTPGLLDTLRYKEDPVNKIELKPNEVEIRAETWPISFRDLFIALGRLGQQEKMGYECAGTVTRVGSACSPIQPGDRVVLTAFGSMCSHPRAATDVVLKVPDRLSLNEAVAAMNPGMTAFHALVNIARLQPNEKILIHSAAGATGQVAIRIAKMLGAEVLATVGHNDKKKLLMDRFGIPEDHIFYSRDTSFAHGVKRVTGGYGVDVLLNSLSGDSLRASWECIAPYGRFVEIGKVDISNNSPLPMGCFAKNTSFSAIDMVHIHMTDKQLTRILMQKALDLASSADFLGTPWPLHIFPPSQIEKAFRFMQSGKHSGRILINVQNSDKVTKYAVDRSTWRFSQDATYVVAGGFGGLGRPIIRWMADRGAKYLIILSRSGPVSQAAVELVEELRARHIRALTPPCDVSSADQLSTALRKALTSTTPKWPPIKGCINATMVLQVCLPLSYRIVRANGEVALRRLRKDSIFENMTHAQWLTSIRSKVNTSWNLHELLPRDLDFFILLSSIVGVYGSPGQGNYAAGCTFQDALARHRTAAGYHTSVSLDLGWMRDDGVVHESAEYQRRLASATELKPVATADMLALLDHYCDPALPPLTLDQSQLVVGATMPTEARARGGDAYWASRTRLFSGFDVTRATQGPGSTIHSNGKGNDGAQLFRNVKDSVERTKIVVAALRTKLARALGVETDEIDSGKGLADYGVDSLMAVELRNWILRDYGVTLAVFEMMQSGRTIADIGMLVEEKNAM</sequence>
<dbReference type="Pfam" id="PF21089">
    <property type="entry name" value="PKS_DH_N"/>
    <property type="match status" value="1"/>
</dbReference>
<dbReference type="GO" id="GO:0016491">
    <property type="term" value="F:oxidoreductase activity"/>
    <property type="evidence" value="ECO:0007669"/>
    <property type="project" value="UniProtKB-KW"/>
</dbReference>
<dbReference type="InterPro" id="IPR036291">
    <property type="entry name" value="NAD(P)-bd_dom_sf"/>
</dbReference>
<evidence type="ECO:0000256" key="8">
    <source>
        <dbReference type="PROSITE-ProRule" id="PRU01363"/>
    </source>
</evidence>
<dbReference type="InterPro" id="IPR049552">
    <property type="entry name" value="PKS_DH_N"/>
</dbReference>
<dbReference type="SUPFAM" id="SSF53335">
    <property type="entry name" value="S-adenosyl-L-methionine-dependent methyltransferases"/>
    <property type="match status" value="1"/>
</dbReference>
<dbReference type="Pfam" id="PF00107">
    <property type="entry name" value="ADH_zinc_N"/>
    <property type="match status" value="1"/>
</dbReference>
<dbReference type="SMART" id="SM00827">
    <property type="entry name" value="PKS_AT"/>
    <property type="match status" value="1"/>
</dbReference>
<dbReference type="Pfam" id="PF08240">
    <property type="entry name" value="ADH_N"/>
    <property type="match status" value="1"/>
</dbReference>
<keyword evidence="5" id="KW-0560">Oxidoreductase</keyword>
<evidence type="ECO:0000256" key="4">
    <source>
        <dbReference type="ARBA" id="ARBA00022857"/>
    </source>
</evidence>
<dbReference type="PROSITE" id="PS00606">
    <property type="entry name" value="KS3_1"/>
    <property type="match status" value="1"/>
</dbReference>
<dbReference type="SUPFAM" id="SSF47336">
    <property type="entry name" value="ACP-like"/>
    <property type="match status" value="1"/>
</dbReference>
<dbReference type="PANTHER" id="PTHR43775">
    <property type="entry name" value="FATTY ACID SYNTHASE"/>
    <property type="match status" value="1"/>
</dbReference>
<dbReference type="SUPFAM" id="SSF55048">
    <property type="entry name" value="Probable ACP-binding domain of malonyl-CoA ACP transacylase"/>
    <property type="match status" value="1"/>
</dbReference>
<dbReference type="SUPFAM" id="SSF50129">
    <property type="entry name" value="GroES-like"/>
    <property type="match status" value="1"/>
</dbReference>
<keyword evidence="6" id="KW-0511">Multifunctional enzyme</keyword>
<dbReference type="SUPFAM" id="SSF51735">
    <property type="entry name" value="NAD(P)-binding Rossmann-fold domains"/>
    <property type="match status" value="2"/>
</dbReference>
<dbReference type="InterPro" id="IPR016039">
    <property type="entry name" value="Thiolase-like"/>
</dbReference>
<dbReference type="PANTHER" id="PTHR43775:SF29">
    <property type="entry name" value="ASPERFURANONE POLYKETIDE SYNTHASE AFOG-RELATED"/>
    <property type="match status" value="1"/>
</dbReference>
<dbReference type="PROSITE" id="PS50075">
    <property type="entry name" value="CARRIER"/>
    <property type="match status" value="1"/>
</dbReference>
<feature type="region of interest" description="C-terminal hotdog fold" evidence="8">
    <location>
        <begin position="1153"/>
        <end position="1308"/>
    </location>
</feature>
<dbReference type="InterPro" id="IPR020841">
    <property type="entry name" value="PKS_Beta-ketoAc_synthase_dom"/>
</dbReference>
<comment type="caution">
    <text evidence="12">The sequence shown here is derived from an EMBL/GenBank/DDBJ whole genome shotgun (WGS) entry which is preliminary data.</text>
</comment>
<dbReference type="GO" id="GO:0030639">
    <property type="term" value="P:polyketide biosynthetic process"/>
    <property type="evidence" value="ECO:0007669"/>
    <property type="project" value="UniProtKB-ARBA"/>
</dbReference>
<keyword evidence="7" id="KW-0012">Acyltransferase</keyword>
<dbReference type="InterPro" id="IPR013154">
    <property type="entry name" value="ADH-like_N"/>
</dbReference>
<keyword evidence="13" id="KW-1185">Reference proteome</keyword>
<dbReference type="CDD" id="cd05195">
    <property type="entry name" value="enoyl_red"/>
    <property type="match status" value="1"/>
</dbReference>
<organism evidence="12 13">
    <name type="scientific">Xylaria bambusicola</name>
    <dbReference type="NCBI Taxonomy" id="326684"/>
    <lineage>
        <taxon>Eukaryota</taxon>
        <taxon>Fungi</taxon>
        <taxon>Dikarya</taxon>
        <taxon>Ascomycota</taxon>
        <taxon>Pezizomycotina</taxon>
        <taxon>Sordariomycetes</taxon>
        <taxon>Xylariomycetidae</taxon>
        <taxon>Xylariales</taxon>
        <taxon>Xylariaceae</taxon>
        <taxon>Xylaria</taxon>
    </lineage>
</organism>
<reference evidence="12 13" key="1">
    <citation type="submission" date="2023-10" db="EMBL/GenBank/DDBJ databases">
        <title>Draft genome sequence of Xylaria bambusicola isolate GMP-LS, the root and basal stem rot pathogen of sugarcane in Indonesia.</title>
        <authorList>
            <person name="Selvaraj P."/>
            <person name="Muralishankar V."/>
            <person name="Muruganantham S."/>
            <person name="Sp S."/>
            <person name="Haryani S."/>
            <person name="Lau K.J.X."/>
            <person name="Naqvi N.I."/>
        </authorList>
    </citation>
    <scope>NUCLEOTIDE SEQUENCE [LARGE SCALE GENOMIC DNA]</scope>
    <source>
        <strain evidence="12">GMP-LS</strain>
    </source>
</reference>
<dbReference type="Gene3D" id="3.40.47.10">
    <property type="match status" value="1"/>
</dbReference>
<dbReference type="CDD" id="cd02440">
    <property type="entry name" value="AdoMet_MTases"/>
    <property type="match status" value="1"/>
</dbReference>
<name>A0AAN7Z267_9PEZI</name>
<dbReference type="FunFam" id="3.40.50.720:FF:000209">
    <property type="entry name" value="Polyketide synthase Pks12"/>
    <property type="match status" value="1"/>
</dbReference>
<keyword evidence="4" id="KW-0521">NADP</keyword>
<dbReference type="CDD" id="cd00833">
    <property type="entry name" value="PKS"/>
    <property type="match status" value="1"/>
</dbReference>
<dbReference type="InterPro" id="IPR036736">
    <property type="entry name" value="ACP-like_sf"/>
</dbReference>
<dbReference type="InterPro" id="IPR042104">
    <property type="entry name" value="PKS_dehydratase_sf"/>
</dbReference>
<evidence type="ECO:0000256" key="7">
    <source>
        <dbReference type="ARBA" id="ARBA00023315"/>
    </source>
</evidence>
<dbReference type="InterPro" id="IPR013968">
    <property type="entry name" value="PKS_KR"/>
</dbReference>
<dbReference type="Pfam" id="PF02801">
    <property type="entry name" value="Ketoacyl-synt_C"/>
    <property type="match status" value="2"/>
</dbReference>
<dbReference type="InterPro" id="IPR018201">
    <property type="entry name" value="Ketoacyl_synth_AS"/>
</dbReference>
<evidence type="ECO:0008006" key="14">
    <source>
        <dbReference type="Google" id="ProtNLM"/>
    </source>
</evidence>
<dbReference type="InterPro" id="IPR020807">
    <property type="entry name" value="PKS_DH"/>
</dbReference>
<dbReference type="InterPro" id="IPR014031">
    <property type="entry name" value="Ketoacyl_synth_C"/>
</dbReference>
<dbReference type="Pfam" id="PF16197">
    <property type="entry name" value="KAsynt_C_assoc"/>
    <property type="match status" value="1"/>
</dbReference>
<dbReference type="SMART" id="SM00825">
    <property type="entry name" value="PKS_KS"/>
    <property type="match status" value="1"/>
</dbReference>
<dbReference type="SMART" id="SM00826">
    <property type="entry name" value="PKS_DH"/>
    <property type="match status" value="1"/>
</dbReference>
<dbReference type="PROSITE" id="PS52004">
    <property type="entry name" value="KS3_2"/>
    <property type="match status" value="1"/>
</dbReference>
<dbReference type="Gene3D" id="3.90.180.10">
    <property type="entry name" value="Medium-chain alcohol dehydrogenases, catalytic domain"/>
    <property type="match status" value="1"/>
</dbReference>
<dbReference type="InterPro" id="IPR013149">
    <property type="entry name" value="ADH-like_C"/>
</dbReference>
<evidence type="ECO:0000313" key="12">
    <source>
        <dbReference type="EMBL" id="KAK5624368.1"/>
    </source>
</evidence>
<evidence type="ECO:0000313" key="13">
    <source>
        <dbReference type="Proteomes" id="UP001305414"/>
    </source>
</evidence>
<dbReference type="InterPro" id="IPR014030">
    <property type="entry name" value="Ketoacyl_synth_N"/>
</dbReference>
<dbReference type="InterPro" id="IPR016036">
    <property type="entry name" value="Malonyl_transacylase_ACP-bd"/>
</dbReference>
<proteinExistence type="predicted"/>
<dbReference type="InterPro" id="IPR011032">
    <property type="entry name" value="GroES-like_sf"/>
</dbReference>
<dbReference type="InterPro" id="IPR029063">
    <property type="entry name" value="SAM-dependent_MTases_sf"/>
</dbReference>
<feature type="active site" description="Proton donor; for dehydratase activity" evidence="8">
    <location>
        <position position="1217"/>
    </location>
</feature>
<dbReference type="InterPro" id="IPR009081">
    <property type="entry name" value="PP-bd_ACP"/>
</dbReference>
<keyword evidence="1" id="KW-0596">Phosphopantetheine</keyword>
<dbReference type="InterPro" id="IPR016035">
    <property type="entry name" value="Acyl_Trfase/lysoPLipase"/>
</dbReference>
<dbReference type="GO" id="GO:0031177">
    <property type="term" value="F:phosphopantetheine binding"/>
    <property type="evidence" value="ECO:0007669"/>
    <property type="project" value="InterPro"/>
</dbReference>
<dbReference type="EMBL" id="JAWHQM010000001">
    <property type="protein sequence ID" value="KAK5624368.1"/>
    <property type="molecule type" value="Genomic_DNA"/>
</dbReference>
<evidence type="ECO:0000256" key="5">
    <source>
        <dbReference type="ARBA" id="ARBA00023002"/>
    </source>
</evidence>
<dbReference type="Gene3D" id="3.40.366.10">
    <property type="entry name" value="Malonyl-Coenzyme A Acyl Carrier Protein, domain 2"/>
    <property type="match status" value="1"/>
</dbReference>
<dbReference type="GO" id="GO:0004315">
    <property type="term" value="F:3-oxoacyl-[acyl-carrier-protein] synthase activity"/>
    <property type="evidence" value="ECO:0007669"/>
    <property type="project" value="InterPro"/>
</dbReference>
<dbReference type="GO" id="GO:1901336">
    <property type="term" value="P:lactone biosynthetic process"/>
    <property type="evidence" value="ECO:0007669"/>
    <property type="project" value="UniProtKB-ARBA"/>
</dbReference>
<dbReference type="SMART" id="SM00822">
    <property type="entry name" value="PKS_KR"/>
    <property type="match status" value="1"/>
</dbReference>
<dbReference type="InterPro" id="IPR049900">
    <property type="entry name" value="PKS_mFAS_DH"/>
</dbReference>